<dbReference type="InterPro" id="IPR023578">
    <property type="entry name" value="Ras_GEF_dom_sf"/>
</dbReference>
<dbReference type="InterPro" id="IPR008937">
    <property type="entry name" value="Ras-like_GEF"/>
</dbReference>
<dbReference type="GO" id="GO:0005886">
    <property type="term" value="C:plasma membrane"/>
    <property type="evidence" value="ECO:0007669"/>
    <property type="project" value="TreeGrafter"/>
</dbReference>
<evidence type="ECO:0000256" key="1">
    <source>
        <dbReference type="ARBA" id="ARBA00022658"/>
    </source>
</evidence>
<sequence>MKLCCNFYSCNTSFDLNMSVNLSFCASEEDFTARSVHQQTAVNVILAKALPDEYHSSNPSTSRLKQNTRSQRRCSEGNISIGDLRQAVRTLNALSHVHQSGTCSQFTSPQISSAKHKALTAPCSSAGPASPSVLKSSNYYNTVESSSPSSAKFPDSHIKVVLKVPSSEEVDQIDCAPQLNCENYNCAIEQSLLHQSGINKSKDEKKGSVIPGPVNGVKLSSRNHSVPNNILENSLSYPIEKSRSLPRHFHPPSEVDTVSTRQRRIASVSTVAGKANQKHLNPSTSSDIRETTNSTDIHRSKSLVSKSSPFSRKRSPTLCRRISPYKELSLNNSSSSSESENFQTSEVVSHLPPKSPAVKQDSAEADLQGKGRKHTKSQPKSLVYQNSSRKPKNSISWKPTHEMMTNHQYEGHYRDESSEEGGSCEVDGTGRVPRMKSFDAVVFDVLRVSPEEFARQLTILDFPIFCAIRPEELSSCGWTKKAKWKISPNVCAMTQRFNHTSFWVIREILNAGSLKGRAEVLTHFIKIAKKLLELSNLHSLMAVVQSLNSASIFRLTKTWALINKHHKSTFDRLLTLVKEDDNRWELRSHMEAIKLPCIPFLGMYLADVMYINSAHPDTGGLESHERTNKMNNILRVISEFQQSKYDHLQEQPHIKNYLNSVKYIEELQKFLEEDNYKLSLKIEPTQAHATPERKTAKTKDDLLTGKTPHKVDHVLNRHVCQTPPAQQRFVPGHRKSRSLGKEFAFSSGSASRPKSENSKIHKSGSLPRAPLPATTPMSVTTSLLDDSIIAMPSSLASSSSSNTRMSVTGGNNSSIGSSRSNSGSEFSEHDDMSWSSERPSDMSMEFQTCNFEGVLRRKCVAKHGRKPAMSPWTKYWVCLCGTQLVYYSAKSLRAQERHNFKARPTKAVSIKNWMLLETHDTNSFQLSNPDSGNMYRFQCDSRDVTRVWILNLKEAVKGYPQPEKDLINLEDI</sequence>
<feature type="compositionally biased region" description="Polar residues" evidence="3">
    <location>
        <begin position="278"/>
        <end position="295"/>
    </location>
</feature>
<accession>A0A6F9DQV3</accession>
<dbReference type="InterPro" id="IPR001895">
    <property type="entry name" value="RASGEF_cat_dom"/>
</dbReference>
<keyword evidence="1 2" id="KW-0344">Guanine-nucleotide releasing factor</keyword>
<feature type="region of interest" description="Disordered" evidence="3">
    <location>
        <begin position="794"/>
        <end position="839"/>
    </location>
</feature>
<feature type="compositionally biased region" description="Basic and acidic residues" evidence="3">
    <location>
        <begin position="690"/>
        <end position="706"/>
    </location>
</feature>
<dbReference type="CDD" id="cd00155">
    <property type="entry name" value="RasGEF"/>
    <property type="match status" value="1"/>
</dbReference>
<dbReference type="InterPro" id="IPR001849">
    <property type="entry name" value="PH_domain"/>
</dbReference>
<dbReference type="SUPFAM" id="SSF48366">
    <property type="entry name" value="Ras GEF"/>
    <property type="match status" value="1"/>
</dbReference>
<dbReference type="InterPro" id="IPR011993">
    <property type="entry name" value="PH-like_dom_sf"/>
</dbReference>
<feature type="domain" description="Ras-GEF" evidence="5">
    <location>
        <begin position="449"/>
        <end position="685"/>
    </location>
</feature>
<evidence type="ECO:0000259" key="4">
    <source>
        <dbReference type="PROSITE" id="PS50003"/>
    </source>
</evidence>
<dbReference type="InterPro" id="IPR036964">
    <property type="entry name" value="RASGEF_cat_dom_sf"/>
</dbReference>
<dbReference type="PROSITE" id="PS50009">
    <property type="entry name" value="RASGEF_CAT"/>
    <property type="match status" value="1"/>
</dbReference>
<reference evidence="6" key="1">
    <citation type="submission" date="2020-04" db="EMBL/GenBank/DDBJ databases">
        <authorList>
            <person name="Neveu A P."/>
        </authorList>
    </citation>
    <scope>NUCLEOTIDE SEQUENCE</scope>
    <source>
        <tissue evidence="6">Whole embryo</tissue>
    </source>
</reference>
<evidence type="ECO:0000313" key="6">
    <source>
        <dbReference type="EMBL" id="CAB3265420.1"/>
    </source>
</evidence>
<gene>
    <name evidence="6" type="primary">Ralgps1</name>
</gene>
<dbReference type="PANTHER" id="PTHR23113">
    <property type="entry name" value="GUANINE NUCLEOTIDE EXCHANGE FACTOR"/>
    <property type="match status" value="1"/>
</dbReference>
<feature type="compositionally biased region" description="Low complexity" evidence="3">
    <location>
        <begin position="809"/>
        <end position="824"/>
    </location>
</feature>
<dbReference type="GO" id="GO:0005085">
    <property type="term" value="F:guanyl-nucleotide exchange factor activity"/>
    <property type="evidence" value="ECO:0007669"/>
    <property type="project" value="UniProtKB-KW"/>
</dbReference>
<dbReference type="SUPFAM" id="SSF50729">
    <property type="entry name" value="PH domain-like"/>
    <property type="match status" value="1"/>
</dbReference>
<feature type="region of interest" description="Disordered" evidence="3">
    <location>
        <begin position="243"/>
        <end position="262"/>
    </location>
</feature>
<name>A0A6F9DQV3_9ASCI</name>
<dbReference type="Pfam" id="PF00617">
    <property type="entry name" value="RasGEF"/>
    <property type="match status" value="1"/>
</dbReference>
<evidence type="ECO:0000256" key="2">
    <source>
        <dbReference type="PROSITE-ProRule" id="PRU00168"/>
    </source>
</evidence>
<feature type="compositionally biased region" description="Low complexity" evidence="3">
    <location>
        <begin position="327"/>
        <end position="341"/>
    </location>
</feature>
<feature type="region of interest" description="Disordered" evidence="3">
    <location>
        <begin position="686"/>
        <end position="706"/>
    </location>
</feature>
<dbReference type="SMART" id="SM00147">
    <property type="entry name" value="RasGEF"/>
    <property type="match status" value="1"/>
</dbReference>
<dbReference type="PANTHER" id="PTHR23113:SF368">
    <property type="entry name" value="CELL DIVISION CONTROL PROTEIN 25"/>
    <property type="match status" value="1"/>
</dbReference>
<dbReference type="AlphaFoldDB" id="A0A6F9DQV3"/>
<dbReference type="GO" id="GO:0007265">
    <property type="term" value="P:Ras protein signal transduction"/>
    <property type="evidence" value="ECO:0007669"/>
    <property type="project" value="TreeGrafter"/>
</dbReference>
<dbReference type="Gene3D" id="2.30.29.30">
    <property type="entry name" value="Pleckstrin-homology domain (PH domain)/Phosphotyrosine-binding domain (PTB)"/>
    <property type="match status" value="1"/>
</dbReference>
<feature type="region of interest" description="Disordered" evidence="3">
    <location>
        <begin position="269"/>
        <end position="402"/>
    </location>
</feature>
<feature type="region of interest" description="Disordered" evidence="3">
    <location>
        <begin position="199"/>
        <end position="225"/>
    </location>
</feature>
<feature type="region of interest" description="Disordered" evidence="3">
    <location>
        <begin position="742"/>
        <end position="778"/>
    </location>
</feature>
<protein>
    <submittedName>
        <fullName evidence="6">Ras-specific guanine nucleotide-releasing factor RalGPS1</fullName>
    </submittedName>
</protein>
<feature type="domain" description="PH" evidence="4">
    <location>
        <begin position="848"/>
        <end position="957"/>
    </location>
</feature>
<dbReference type="PROSITE" id="PS50003">
    <property type="entry name" value="PH_DOMAIN"/>
    <property type="match status" value="1"/>
</dbReference>
<proteinExistence type="evidence at transcript level"/>
<organism evidence="6">
    <name type="scientific">Phallusia mammillata</name>
    <dbReference type="NCBI Taxonomy" id="59560"/>
    <lineage>
        <taxon>Eukaryota</taxon>
        <taxon>Metazoa</taxon>
        <taxon>Chordata</taxon>
        <taxon>Tunicata</taxon>
        <taxon>Ascidiacea</taxon>
        <taxon>Phlebobranchia</taxon>
        <taxon>Ascidiidae</taxon>
        <taxon>Phallusia</taxon>
    </lineage>
</organism>
<dbReference type="SMART" id="SM00233">
    <property type="entry name" value="PH"/>
    <property type="match status" value="1"/>
</dbReference>
<feature type="compositionally biased region" description="Polar residues" evidence="3">
    <location>
        <begin position="378"/>
        <end position="402"/>
    </location>
</feature>
<evidence type="ECO:0000259" key="5">
    <source>
        <dbReference type="PROSITE" id="PS50009"/>
    </source>
</evidence>
<dbReference type="Gene3D" id="1.10.840.10">
    <property type="entry name" value="Ras guanine-nucleotide exchange factors catalytic domain"/>
    <property type="match status" value="1"/>
</dbReference>
<dbReference type="Pfam" id="PF00169">
    <property type="entry name" value="PH"/>
    <property type="match status" value="1"/>
</dbReference>
<evidence type="ECO:0000256" key="3">
    <source>
        <dbReference type="SAM" id="MobiDB-lite"/>
    </source>
</evidence>
<dbReference type="EMBL" id="LR789558">
    <property type="protein sequence ID" value="CAB3265420.1"/>
    <property type="molecule type" value="mRNA"/>
</dbReference>